<keyword evidence="4" id="KW-1185">Reference proteome</keyword>
<evidence type="ECO:0000313" key="3">
    <source>
        <dbReference type="EMBL" id="AKU91513.1"/>
    </source>
</evidence>
<dbReference type="SMART" id="SM00849">
    <property type="entry name" value="Lactamase_B"/>
    <property type="match status" value="1"/>
</dbReference>
<feature type="region of interest" description="Disordered" evidence="1">
    <location>
        <begin position="1"/>
        <end position="21"/>
    </location>
</feature>
<dbReference type="SUPFAM" id="SSF56281">
    <property type="entry name" value="Metallo-hydrolase/oxidoreductase"/>
    <property type="match status" value="1"/>
</dbReference>
<dbReference type="Proteomes" id="UP000055590">
    <property type="component" value="Chromosome"/>
</dbReference>
<dbReference type="Pfam" id="PF00753">
    <property type="entry name" value="Lactamase_B"/>
    <property type="match status" value="1"/>
</dbReference>
<dbReference type="STRING" id="1391653.AKJ08_1900"/>
<dbReference type="EMBL" id="CP012332">
    <property type="protein sequence ID" value="AKU91513.1"/>
    <property type="molecule type" value="Genomic_DNA"/>
</dbReference>
<dbReference type="KEGG" id="vin:AKJ08_1900"/>
<keyword evidence="3" id="KW-0378">Hydrolase</keyword>
<accession>A0A0K1PD93</accession>
<dbReference type="InterPro" id="IPR001279">
    <property type="entry name" value="Metallo-B-lactamas"/>
</dbReference>
<dbReference type="PANTHER" id="PTHR23131">
    <property type="entry name" value="ENDORIBONUCLEASE LACTB2"/>
    <property type="match status" value="1"/>
</dbReference>
<gene>
    <name evidence="3" type="ORF">AKJ08_1900</name>
</gene>
<protein>
    <submittedName>
        <fullName evidence="3">Hydroxyacylglutathione hydrolase</fullName>
    </submittedName>
</protein>
<dbReference type="GO" id="GO:0016787">
    <property type="term" value="F:hydrolase activity"/>
    <property type="evidence" value="ECO:0007669"/>
    <property type="project" value="UniProtKB-KW"/>
</dbReference>
<feature type="compositionally biased region" description="Basic and acidic residues" evidence="1">
    <location>
        <begin position="10"/>
        <end position="21"/>
    </location>
</feature>
<evidence type="ECO:0000313" key="4">
    <source>
        <dbReference type="Proteomes" id="UP000055590"/>
    </source>
</evidence>
<dbReference type="InterPro" id="IPR050662">
    <property type="entry name" value="Sec-metab_biosynth-thioest"/>
</dbReference>
<dbReference type="AlphaFoldDB" id="A0A0K1PD93"/>
<organism evidence="3 4">
    <name type="scientific">Vulgatibacter incomptus</name>
    <dbReference type="NCBI Taxonomy" id="1391653"/>
    <lineage>
        <taxon>Bacteria</taxon>
        <taxon>Pseudomonadati</taxon>
        <taxon>Myxococcota</taxon>
        <taxon>Myxococcia</taxon>
        <taxon>Myxococcales</taxon>
        <taxon>Cystobacterineae</taxon>
        <taxon>Vulgatibacteraceae</taxon>
        <taxon>Vulgatibacter</taxon>
    </lineage>
</organism>
<evidence type="ECO:0000259" key="2">
    <source>
        <dbReference type="SMART" id="SM00849"/>
    </source>
</evidence>
<sequence length="386" mass="42096">MKNSRTLAKPKAEQTKRRAFPREARLKESDPLLRDRFLHTLRGASTMPERGGDAAIARLGVHRIPIPLPFPQAGGPVNVIAVEEEGGGIALFDTGIGGVDAEAVLRSGLAAIGSDLGEVRRIFVTHGHVDHYGQASRVREVSGAPVYVHARDRRKLLSPVHWIADRELYEEFLRRCGVPAASVREILEVAAYQEHLGGRLEEPLGELAEGQQLSFARCDATLLEMPGHTPGLVCALLSTRGGAGGPLAVLLANDHILEHVSPNPLLEILRDGSRFRALPTYLESAARARALELDWVVPGHGACFVDHRRVIDGLEGFYARRQEKILSLIPAGGATPVELVLSLFPRATGLDTYLVIGEILGNLDLLEADSRVGAIERHGELRYFRR</sequence>
<name>A0A0K1PD93_9BACT</name>
<dbReference type="Gene3D" id="3.60.15.10">
    <property type="entry name" value="Ribonuclease Z/Hydroxyacylglutathione hydrolase-like"/>
    <property type="match status" value="1"/>
</dbReference>
<feature type="domain" description="Metallo-beta-lactamase" evidence="2">
    <location>
        <begin position="76"/>
        <end position="300"/>
    </location>
</feature>
<reference evidence="3 4" key="1">
    <citation type="submission" date="2015-08" db="EMBL/GenBank/DDBJ databases">
        <authorList>
            <person name="Babu N.S."/>
            <person name="Beckwith C.J."/>
            <person name="Beseler K.G."/>
            <person name="Brison A."/>
            <person name="Carone J.V."/>
            <person name="Caskin T.P."/>
            <person name="Diamond M."/>
            <person name="Durham M.E."/>
            <person name="Foxe J.M."/>
            <person name="Go M."/>
            <person name="Henderson B.A."/>
            <person name="Jones I.B."/>
            <person name="McGettigan J.A."/>
            <person name="Micheletti S.J."/>
            <person name="Nasrallah M.E."/>
            <person name="Ortiz D."/>
            <person name="Piller C.R."/>
            <person name="Privatt S.R."/>
            <person name="Schneider S.L."/>
            <person name="Sharp S."/>
            <person name="Smith T.C."/>
            <person name="Stanton J.D."/>
            <person name="Ullery H.E."/>
            <person name="Wilson R.J."/>
            <person name="Serrano M.G."/>
            <person name="Buck G."/>
            <person name="Lee V."/>
            <person name="Wang Y."/>
            <person name="Carvalho R."/>
            <person name="Voegtly L."/>
            <person name="Shi R."/>
            <person name="Duckworth R."/>
            <person name="Johnson A."/>
            <person name="Loviza R."/>
            <person name="Walstead R."/>
            <person name="Shah Z."/>
            <person name="Kiflezghi M."/>
            <person name="Wade K."/>
            <person name="Ball S.L."/>
            <person name="Bradley K.W."/>
            <person name="Asai D.J."/>
            <person name="Bowman C.A."/>
            <person name="Russell D.A."/>
            <person name="Pope W.H."/>
            <person name="Jacobs-Sera D."/>
            <person name="Hendrix R.W."/>
            <person name="Hatfull G.F."/>
        </authorList>
    </citation>
    <scope>NUCLEOTIDE SEQUENCE [LARGE SCALE GENOMIC DNA]</scope>
    <source>
        <strain evidence="3 4">DSM 27710</strain>
    </source>
</reference>
<proteinExistence type="predicted"/>
<dbReference type="PANTHER" id="PTHR23131:SF4">
    <property type="entry name" value="METALLO-BETA-LACTAMASE SUPERFAMILY POTEIN"/>
    <property type="match status" value="1"/>
</dbReference>
<evidence type="ECO:0000256" key="1">
    <source>
        <dbReference type="SAM" id="MobiDB-lite"/>
    </source>
</evidence>
<dbReference type="InterPro" id="IPR036866">
    <property type="entry name" value="RibonucZ/Hydroxyglut_hydro"/>
</dbReference>